<reference evidence="2 3" key="1">
    <citation type="journal article" date="2024" name="Int. J. Syst. Evol. Microbiol.">
        <title>Clostridium omnivorum sp. nov., isolated from anoxic soil under the treatment of reductive soil disinfestation.</title>
        <authorList>
            <person name="Ueki A."/>
            <person name="Tonouchi A."/>
            <person name="Kaku N."/>
            <person name="Honma S."/>
            <person name="Ueki K."/>
        </authorList>
    </citation>
    <scope>NUCLEOTIDE SEQUENCE [LARGE SCALE GENOMIC DNA]</scope>
    <source>
        <strain evidence="2 3">E14</strain>
    </source>
</reference>
<dbReference type="EMBL" id="BRXR01000001">
    <property type="protein sequence ID" value="GLC31372.1"/>
    <property type="molecule type" value="Genomic_DNA"/>
</dbReference>
<dbReference type="RefSeq" id="WP_264850657.1">
    <property type="nucleotide sequence ID" value="NZ_BRXR01000001.1"/>
</dbReference>
<accession>A0ABQ5N884</accession>
<dbReference type="Proteomes" id="UP001208567">
    <property type="component" value="Unassembled WGS sequence"/>
</dbReference>
<dbReference type="Pfam" id="PF04474">
    <property type="entry name" value="DUF554"/>
    <property type="match status" value="1"/>
</dbReference>
<dbReference type="PANTHER" id="PTHR36111:SF2">
    <property type="entry name" value="INNER MEMBRANE PROTEIN"/>
    <property type="match status" value="1"/>
</dbReference>
<keyword evidence="1" id="KW-0472">Membrane</keyword>
<feature type="transmembrane region" description="Helical" evidence="1">
    <location>
        <begin position="173"/>
        <end position="197"/>
    </location>
</feature>
<protein>
    <submittedName>
        <fullName evidence="2">Membrane protein</fullName>
    </submittedName>
</protein>
<keyword evidence="1" id="KW-0812">Transmembrane</keyword>
<evidence type="ECO:0000313" key="2">
    <source>
        <dbReference type="EMBL" id="GLC31372.1"/>
    </source>
</evidence>
<evidence type="ECO:0000313" key="3">
    <source>
        <dbReference type="Proteomes" id="UP001208567"/>
    </source>
</evidence>
<proteinExistence type="predicted"/>
<keyword evidence="1" id="KW-1133">Transmembrane helix</keyword>
<organism evidence="2 3">
    <name type="scientific">Clostridium omnivorum</name>
    <dbReference type="NCBI Taxonomy" id="1604902"/>
    <lineage>
        <taxon>Bacteria</taxon>
        <taxon>Bacillati</taxon>
        <taxon>Bacillota</taxon>
        <taxon>Clostridia</taxon>
        <taxon>Eubacteriales</taxon>
        <taxon>Clostridiaceae</taxon>
        <taxon>Clostridium</taxon>
    </lineage>
</organism>
<dbReference type="PANTHER" id="PTHR36111">
    <property type="entry name" value="INNER MEMBRANE PROTEIN-RELATED"/>
    <property type="match status" value="1"/>
</dbReference>
<sequence length="228" mass="23367">MLGTIVNALAILAGSLLGFVLKGGIPERINDTIIKGLSLCVLIIGISGAIKTNNMLLVICSVAIGGLIGEIIDIDKGLKKLGDFIESKLSGKGGKISEGFITASLMYCVGAMAIVGSLESGLSGNHKTLFAKSIIDGISSIMFTSSLGIGVALSAVSVFIYQGIITLSASALQGLLVTSVISEISAVGSLLIVGLAFNMMGVTKIKVANLLPAVLIPIFYQIILNIIS</sequence>
<feature type="transmembrane region" description="Helical" evidence="1">
    <location>
        <begin position="96"/>
        <end position="118"/>
    </location>
</feature>
<keyword evidence="3" id="KW-1185">Reference proteome</keyword>
<feature type="transmembrane region" description="Helical" evidence="1">
    <location>
        <begin position="209"/>
        <end position="227"/>
    </location>
</feature>
<feature type="transmembrane region" description="Helical" evidence="1">
    <location>
        <begin position="32"/>
        <end position="50"/>
    </location>
</feature>
<gene>
    <name evidence="2" type="ORF">bsdE14_27820</name>
</gene>
<feature type="transmembrane region" description="Helical" evidence="1">
    <location>
        <begin position="138"/>
        <end position="161"/>
    </location>
</feature>
<name>A0ABQ5N884_9CLOT</name>
<evidence type="ECO:0000256" key="1">
    <source>
        <dbReference type="SAM" id="Phobius"/>
    </source>
</evidence>
<comment type="caution">
    <text evidence="2">The sequence shown here is derived from an EMBL/GenBank/DDBJ whole genome shotgun (WGS) entry which is preliminary data.</text>
</comment>
<feature type="transmembrane region" description="Helical" evidence="1">
    <location>
        <begin position="6"/>
        <end position="25"/>
    </location>
</feature>
<dbReference type="InterPro" id="IPR007563">
    <property type="entry name" value="DUF554"/>
</dbReference>